<accession>A0A644TZM7</accession>
<protein>
    <submittedName>
        <fullName evidence="2">Uncharacterized protein</fullName>
    </submittedName>
</protein>
<feature type="region of interest" description="Disordered" evidence="1">
    <location>
        <begin position="1"/>
        <end position="27"/>
    </location>
</feature>
<reference evidence="2" key="1">
    <citation type="submission" date="2019-08" db="EMBL/GenBank/DDBJ databases">
        <authorList>
            <person name="Kucharzyk K."/>
            <person name="Murdoch R.W."/>
            <person name="Higgins S."/>
            <person name="Loffler F."/>
        </authorList>
    </citation>
    <scope>NUCLEOTIDE SEQUENCE</scope>
</reference>
<organism evidence="2">
    <name type="scientific">bioreactor metagenome</name>
    <dbReference type="NCBI Taxonomy" id="1076179"/>
    <lineage>
        <taxon>unclassified sequences</taxon>
        <taxon>metagenomes</taxon>
        <taxon>ecological metagenomes</taxon>
    </lineage>
</organism>
<name>A0A644TZM7_9ZZZZ</name>
<gene>
    <name evidence="2" type="ORF">SDC9_17686</name>
</gene>
<dbReference type="EMBL" id="VSSQ01000062">
    <property type="protein sequence ID" value="MPL71907.1"/>
    <property type="molecule type" value="Genomic_DNA"/>
</dbReference>
<evidence type="ECO:0000256" key="1">
    <source>
        <dbReference type="SAM" id="MobiDB-lite"/>
    </source>
</evidence>
<sequence length="66" mass="7266">MRRTGVRNNVPDPDETGFRPGETLKATHRTTGNEITGVYGGLSKSGLSLKIGEKYVNKNEYQIISL</sequence>
<evidence type="ECO:0000313" key="2">
    <source>
        <dbReference type="EMBL" id="MPL71907.1"/>
    </source>
</evidence>
<dbReference type="AlphaFoldDB" id="A0A644TZM7"/>
<proteinExistence type="predicted"/>
<comment type="caution">
    <text evidence="2">The sequence shown here is derived from an EMBL/GenBank/DDBJ whole genome shotgun (WGS) entry which is preliminary data.</text>
</comment>